<dbReference type="Proteomes" id="UP000828048">
    <property type="component" value="Chromosome 2"/>
</dbReference>
<dbReference type="EMBL" id="CM037152">
    <property type="protein sequence ID" value="KAH7835927.1"/>
    <property type="molecule type" value="Genomic_DNA"/>
</dbReference>
<evidence type="ECO:0000313" key="1">
    <source>
        <dbReference type="EMBL" id="KAH7835927.1"/>
    </source>
</evidence>
<reference evidence="1 2" key="1">
    <citation type="journal article" date="2021" name="Hortic Res">
        <title>High-quality reference genome and annotation aids understanding of berry development for evergreen blueberry (Vaccinium darrowii).</title>
        <authorList>
            <person name="Yu J."/>
            <person name="Hulse-Kemp A.M."/>
            <person name="Babiker E."/>
            <person name="Staton M."/>
        </authorList>
    </citation>
    <scope>NUCLEOTIDE SEQUENCE [LARGE SCALE GENOMIC DNA]</scope>
    <source>
        <strain evidence="2">cv. NJ 8807/NJ 8810</strain>
        <tissue evidence="1">Young leaf</tissue>
    </source>
</reference>
<keyword evidence="2" id="KW-1185">Reference proteome</keyword>
<organism evidence="1 2">
    <name type="scientific">Vaccinium darrowii</name>
    <dbReference type="NCBI Taxonomy" id="229202"/>
    <lineage>
        <taxon>Eukaryota</taxon>
        <taxon>Viridiplantae</taxon>
        <taxon>Streptophyta</taxon>
        <taxon>Embryophyta</taxon>
        <taxon>Tracheophyta</taxon>
        <taxon>Spermatophyta</taxon>
        <taxon>Magnoliopsida</taxon>
        <taxon>eudicotyledons</taxon>
        <taxon>Gunneridae</taxon>
        <taxon>Pentapetalae</taxon>
        <taxon>asterids</taxon>
        <taxon>Ericales</taxon>
        <taxon>Ericaceae</taxon>
        <taxon>Vaccinioideae</taxon>
        <taxon>Vaccinieae</taxon>
        <taxon>Vaccinium</taxon>
    </lineage>
</organism>
<evidence type="ECO:0000313" key="2">
    <source>
        <dbReference type="Proteomes" id="UP000828048"/>
    </source>
</evidence>
<protein>
    <submittedName>
        <fullName evidence="1">Uncharacterized protein</fullName>
    </submittedName>
</protein>
<name>A0ACB7X5D3_9ERIC</name>
<accession>A0ACB7X5D3</accession>
<sequence length="148" mass="16591">MLKLEKLLHHEGFYITFVNTEYNYKRFIKARGPISLDGLPDFRFKTIPDGLPPTDADATQHLPYLVQSMRRNTLGPFMSLVAKLNGSGTAFALDMPPVTCIISDGFLYFTIAAGEELGIPVACSSLWLLVVSWASTSFIIYWKKGLFH</sequence>
<gene>
    <name evidence="1" type="ORF">Vadar_031163</name>
</gene>
<proteinExistence type="predicted"/>
<comment type="caution">
    <text evidence="1">The sequence shown here is derived from an EMBL/GenBank/DDBJ whole genome shotgun (WGS) entry which is preliminary data.</text>
</comment>